<feature type="transmembrane region" description="Helical" evidence="7">
    <location>
        <begin position="61"/>
        <end position="81"/>
    </location>
</feature>
<dbReference type="AlphaFoldDB" id="D4M2I2"/>
<dbReference type="PANTHER" id="PTHR40074:SF2">
    <property type="entry name" value="O-ACETYLTRANSFERASE WECH"/>
    <property type="match status" value="1"/>
</dbReference>
<evidence type="ECO:0000256" key="1">
    <source>
        <dbReference type="ARBA" id="ARBA00004651"/>
    </source>
</evidence>
<keyword evidence="4 7" id="KW-0812">Transmembrane</keyword>
<dbReference type="EMBL" id="FP929055">
    <property type="protein sequence ID" value="CBL25444.1"/>
    <property type="molecule type" value="Genomic_DNA"/>
</dbReference>
<feature type="transmembrane region" description="Helical" evidence="7">
    <location>
        <begin position="291"/>
        <end position="312"/>
    </location>
</feature>
<evidence type="ECO:0000259" key="8">
    <source>
        <dbReference type="Pfam" id="PF01757"/>
    </source>
</evidence>
<accession>D4M2I2</accession>
<evidence type="ECO:0000256" key="3">
    <source>
        <dbReference type="ARBA" id="ARBA00022475"/>
    </source>
</evidence>
<evidence type="ECO:0000256" key="2">
    <source>
        <dbReference type="ARBA" id="ARBA00007400"/>
    </source>
</evidence>
<dbReference type="PATRIC" id="fig|657313.3.peg.397"/>
<feature type="transmembrane region" description="Helical" evidence="7">
    <location>
        <begin position="165"/>
        <end position="186"/>
    </location>
</feature>
<comment type="similarity">
    <text evidence="2">Belongs to the acyltransferase 3 family.</text>
</comment>
<comment type="subcellular location">
    <subcellularLocation>
        <location evidence="1">Cell membrane</location>
        <topology evidence="1">Multi-pass membrane protein</topology>
    </subcellularLocation>
</comment>
<reference evidence="9 10" key="2">
    <citation type="submission" date="2010-03" db="EMBL/GenBank/DDBJ databases">
        <authorList>
            <person name="Pajon A."/>
        </authorList>
    </citation>
    <scope>NUCLEOTIDE SEQUENCE [LARGE SCALE GENOMIC DNA]</scope>
    <source>
        <strain evidence="9 10">L2-14</strain>
    </source>
</reference>
<keyword evidence="5 7" id="KW-1133">Transmembrane helix</keyword>
<organism evidence="9 10">
    <name type="scientific">[Ruminococcus] torques L2-14</name>
    <dbReference type="NCBI Taxonomy" id="657313"/>
    <lineage>
        <taxon>Bacteria</taxon>
        <taxon>Bacillati</taxon>
        <taxon>Bacillota</taxon>
        <taxon>Clostridia</taxon>
        <taxon>Lachnospirales</taxon>
        <taxon>Lachnospiraceae</taxon>
        <taxon>Mediterraneibacter</taxon>
    </lineage>
</organism>
<evidence type="ECO:0000313" key="10">
    <source>
        <dbReference type="Proteomes" id="UP000008956"/>
    </source>
</evidence>
<feature type="transmembrane region" description="Helical" evidence="7">
    <location>
        <begin position="260"/>
        <end position="279"/>
    </location>
</feature>
<name>D4M2I2_9FIRM</name>
<dbReference type="Pfam" id="PF01757">
    <property type="entry name" value="Acyl_transf_3"/>
    <property type="match status" value="1"/>
</dbReference>
<evidence type="ECO:0000256" key="4">
    <source>
        <dbReference type="ARBA" id="ARBA00022692"/>
    </source>
</evidence>
<reference evidence="9 10" key="1">
    <citation type="submission" date="2010-03" db="EMBL/GenBank/DDBJ databases">
        <title>The genome sequence of Ruminococcus torques L2-14.</title>
        <authorList>
            <consortium name="metaHIT consortium -- http://www.metahit.eu/"/>
            <person name="Pajon A."/>
            <person name="Turner K."/>
            <person name="Parkhill J."/>
            <person name="Duncan S."/>
            <person name="Flint H."/>
        </authorList>
    </citation>
    <scope>NUCLEOTIDE SEQUENCE [LARGE SCALE GENOMIC DNA]</scope>
    <source>
        <strain evidence="9 10">L2-14</strain>
    </source>
</reference>
<sequence>MSKGEKKTILRTKNQERELWIEALRIIACFSVVLLHVSAIGVQNLDIYSREWPIYVMFNSISRIGVCCFVMISGALFLGKSRGENIGEIYKKYIFRIAILILVWSVMFFVFRLLKGDFDIISLKTIIIELINGYYHLWYLWMIIGLYAITPILNKIIEDEIICKYFLYLSIVVCWIPGMLAVVPQVEKIANIVLQEKMFLFLPLGYTGYYILGYYLYNNKIKHRNLLIFTGIIGMIYAVLGGIFYGRYIGVASQATFNNLTLNIVCYSAMVFIVVKERIGKMQFKRKTKNIIYKLADATLGIYLVHVVFVQISDYIMKTINYRYPLLSILNAFLIFIFGYFITSIIKQIPCVGKWVV</sequence>
<dbReference type="HOGENOM" id="CLU_047714_0_0_9"/>
<feature type="transmembrane region" description="Helical" evidence="7">
    <location>
        <begin position="198"/>
        <end position="217"/>
    </location>
</feature>
<dbReference type="RefSeq" id="WP_015528073.1">
    <property type="nucleotide sequence ID" value="NC_021015.1"/>
</dbReference>
<dbReference type="KEGG" id="rto:RTO_07220"/>
<keyword evidence="3" id="KW-1003">Cell membrane</keyword>
<protein>
    <submittedName>
        <fullName evidence="9">Uncharacterized protein conserved in bacteria</fullName>
    </submittedName>
</protein>
<feature type="transmembrane region" description="Helical" evidence="7">
    <location>
        <begin position="134"/>
        <end position="153"/>
    </location>
</feature>
<feature type="transmembrane region" description="Helical" evidence="7">
    <location>
        <begin position="20"/>
        <end position="41"/>
    </location>
</feature>
<dbReference type="GO" id="GO:0009246">
    <property type="term" value="P:enterobacterial common antigen biosynthetic process"/>
    <property type="evidence" value="ECO:0007669"/>
    <property type="project" value="TreeGrafter"/>
</dbReference>
<proteinExistence type="inferred from homology"/>
<feature type="transmembrane region" description="Helical" evidence="7">
    <location>
        <begin position="226"/>
        <end position="248"/>
    </location>
</feature>
<feature type="transmembrane region" description="Helical" evidence="7">
    <location>
        <begin position="324"/>
        <end position="346"/>
    </location>
</feature>
<evidence type="ECO:0000256" key="5">
    <source>
        <dbReference type="ARBA" id="ARBA00022989"/>
    </source>
</evidence>
<dbReference type="Proteomes" id="UP000008956">
    <property type="component" value="Chromosome"/>
</dbReference>
<keyword evidence="6 7" id="KW-0472">Membrane</keyword>
<evidence type="ECO:0000256" key="6">
    <source>
        <dbReference type="ARBA" id="ARBA00023136"/>
    </source>
</evidence>
<feature type="transmembrane region" description="Helical" evidence="7">
    <location>
        <begin position="93"/>
        <end position="114"/>
    </location>
</feature>
<dbReference type="PANTHER" id="PTHR40074">
    <property type="entry name" value="O-ACETYLTRANSFERASE WECH"/>
    <property type="match status" value="1"/>
</dbReference>
<evidence type="ECO:0000313" key="9">
    <source>
        <dbReference type="EMBL" id="CBL25444.1"/>
    </source>
</evidence>
<feature type="domain" description="Acyltransferase 3" evidence="8">
    <location>
        <begin position="19"/>
        <end position="345"/>
    </location>
</feature>
<dbReference type="GO" id="GO:0005886">
    <property type="term" value="C:plasma membrane"/>
    <property type="evidence" value="ECO:0007669"/>
    <property type="project" value="UniProtKB-SubCell"/>
</dbReference>
<dbReference type="GO" id="GO:0016413">
    <property type="term" value="F:O-acetyltransferase activity"/>
    <property type="evidence" value="ECO:0007669"/>
    <property type="project" value="TreeGrafter"/>
</dbReference>
<gene>
    <name evidence="9" type="ORF">RTO_07220</name>
</gene>
<evidence type="ECO:0000256" key="7">
    <source>
        <dbReference type="SAM" id="Phobius"/>
    </source>
</evidence>
<dbReference type="InterPro" id="IPR002656">
    <property type="entry name" value="Acyl_transf_3_dom"/>
</dbReference>